<feature type="transmembrane region" description="Helical" evidence="1">
    <location>
        <begin position="12"/>
        <end position="31"/>
    </location>
</feature>
<dbReference type="RefSeq" id="WP_290267146.1">
    <property type="nucleotide sequence ID" value="NZ_JAUFQQ010000005.1"/>
</dbReference>
<protein>
    <submittedName>
        <fullName evidence="2">Uncharacterized protein</fullName>
    </submittedName>
</protein>
<keyword evidence="1" id="KW-0812">Transmembrane</keyword>
<keyword evidence="1" id="KW-0472">Membrane</keyword>
<sequence length="79" mass="9419">MTIFEKIRRTGIRWNIFLVFITTVIFFSSRFFSDKEFSWNTIYEHRKDIKIYVALLYGFTSALFIHIGILACSKFPPSK</sequence>
<name>A0ABV5FSI6_9FLAO</name>
<organism evidence="2 3">
    <name type="scientific">Flavobacterium branchiarum</name>
    <dbReference type="NCBI Taxonomy" id="1114870"/>
    <lineage>
        <taxon>Bacteria</taxon>
        <taxon>Pseudomonadati</taxon>
        <taxon>Bacteroidota</taxon>
        <taxon>Flavobacteriia</taxon>
        <taxon>Flavobacteriales</taxon>
        <taxon>Flavobacteriaceae</taxon>
        <taxon>Flavobacterium</taxon>
    </lineage>
</organism>
<comment type="caution">
    <text evidence="2">The sequence shown here is derived from an EMBL/GenBank/DDBJ whole genome shotgun (WGS) entry which is preliminary data.</text>
</comment>
<gene>
    <name evidence="2" type="ORF">ACFFUQ_21000</name>
</gene>
<keyword evidence="3" id="KW-1185">Reference proteome</keyword>
<proteinExistence type="predicted"/>
<reference evidence="2 3" key="1">
    <citation type="submission" date="2024-09" db="EMBL/GenBank/DDBJ databases">
        <authorList>
            <person name="Sun Q."/>
            <person name="Mori K."/>
        </authorList>
    </citation>
    <scope>NUCLEOTIDE SEQUENCE [LARGE SCALE GENOMIC DNA]</scope>
    <source>
        <strain evidence="2 3">CECT 7908</strain>
    </source>
</reference>
<dbReference type="Proteomes" id="UP001589589">
    <property type="component" value="Unassembled WGS sequence"/>
</dbReference>
<accession>A0ABV5FSI6</accession>
<evidence type="ECO:0000313" key="2">
    <source>
        <dbReference type="EMBL" id="MFB9066503.1"/>
    </source>
</evidence>
<dbReference type="EMBL" id="JBHMEX010000071">
    <property type="protein sequence ID" value="MFB9066503.1"/>
    <property type="molecule type" value="Genomic_DNA"/>
</dbReference>
<feature type="transmembrane region" description="Helical" evidence="1">
    <location>
        <begin position="51"/>
        <end position="72"/>
    </location>
</feature>
<keyword evidence="1" id="KW-1133">Transmembrane helix</keyword>
<evidence type="ECO:0000313" key="3">
    <source>
        <dbReference type="Proteomes" id="UP001589589"/>
    </source>
</evidence>
<evidence type="ECO:0000256" key="1">
    <source>
        <dbReference type="SAM" id="Phobius"/>
    </source>
</evidence>